<keyword evidence="1" id="KW-0238">DNA-binding</keyword>
<name>A0AAP6RJB4_ENTFL</name>
<reference evidence="1 2" key="1">
    <citation type="submission" date="2019-04" db="EMBL/GenBank/DDBJ databases">
        <title>Step-wise assembly of the neonatal virome modulated by breast feeding.</title>
        <authorList>
            <person name="Liang G."/>
            <person name="Bushman F."/>
        </authorList>
    </citation>
    <scope>NUCLEOTIDE SEQUENCE [LARGE SCALE GENOMIC DNA]</scope>
    <source>
        <strain evidence="1 2">E3754</strain>
    </source>
</reference>
<dbReference type="AlphaFoldDB" id="A0AAP6RJB4"/>
<evidence type="ECO:0000313" key="2">
    <source>
        <dbReference type="Proteomes" id="UP000429730"/>
    </source>
</evidence>
<protein>
    <submittedName>
        <fullName evidence="1">DNA-binding protein</fullName>
    </submittedName>
</protein>
<accession>A0AAP6RJB4</accession>
<gene>
    <name evidence="1" type="ORF">GTI81_12720</name>
</gene>
<dbReference type="Proteomes" id="UP000429730">
    <property type="component" value="Unassembled WGS sequence"/>
</dbReference>
<dbReference type="RefSeq" id="WP_010824045.1">
    <property type="nucleotide sequence ID" value="NZ_UGJC01000006.1"/>
</dbReference>
<proteinExistence type="predicted"/>
<evidence type="ECO:0000313" key="1">
    <source>
        <dbReference type="EMBL" id="MXS53562.1"/>
    </source>
</evidence>
<sequence length="338" mass="39334">MSNDLTESYLDRQNILNNKLAINEAENIYKIKGVMFQGIQRYSNQQIADFFDVDLRTIERIIESNRDELESNGLTVLKGKSLADFKNKVLIEGDTDISIGSNSRSFSISTFRTILNFSMLIKNSEKAQLVRSKILDIVLEVLTNKTGGNTKYINQRDCSYLDRAFSEESERKKFTGALNEYVDMNQYKYAFFTDEIYKLIFRENTKEYRKILSLAKKDNARATMYSEVLLMVASYEAGIAYEIKKNSDRLGRKLTKQETIDIVKGFAEHPSQKPLIEDARLKMASRDHGFRKAYHDKLSEYIKPISEEDYEKFLGEQSKALEKQIEEHRDIFERLKDK</sequence>
<dbReference type="EMBL" id="WVTJ01000028">
    <property type="protein sequence ID" value="MXS53562.1"/>
    <property type="molecule type" value="Genomic_DNA"/>
</dbReference>
<organism evidence="1 2">
    <name type="scientific">Enterococcus faecalis</name>
    <name type="common">Streptococcus faecalis</name>
    <dbReference type="NCBI Taxonomy" id="1351"/>
    <lineage>
        <taxon>Bacteria</taxon>
        <taxon>Bacillati</taxon>
        <taxon>Bacillota</taxon>
        <taxon>Bacilli</taxon>
        <taxon>Lactobacillales</taxon>
        <taxon>Enterococcaceae</taxon>
        <taxon>Enterococcus</taxon>
    </lineage>
</organism>
<comment type="caution">
    <text evidence="1">The sequence shown here is derived from an EMBL/GenBank/DDBJ whole genome shotgun (WGS) entry which is preliminary data.</text>
</comment>
<dbReference type="GO" id="GO:0003677">
    <property type="term" value="F:DNA binding"/>
    <property type="evidence" value="ECO:0007669"/>
    <property type="project" value="UniProtKB-KW"/>
</dbReference>